<dbReference type="InterPro" id="IPR050545">
    <property type="entry name" value="Mycobact_MmpL"/>
</dbReference>
<dbReference type="KEGG" id="ckw:CKALI_08170"/>
<dbReference type="RefSeq" id="WP_156192818.1">
    <property type="nucleotide sequence ID" value="NZ_CP046452.1"/>
</dbReference>
<dbReference type="AlphaFoldDB" id="A0A6B8VM21"/>
<keyword evidence="2" id="KW-1003">Cell membrane</keyword>
<dbReference type="PROSITE" id="PS50156">
    <property type="entry name" value="SSD"/>
    <property type="match status" value="1"/>
</dbReference>
<dbReference type="Proteomes" id="UP000427071">
    <property type="component" value="Chromosome"/>
</dbReference>
<keyword evidence="9" id="KW-1185">Reference proteome</keyword>
<organism evidence="8 9">
    <name type="scientific">Corynebacterium kalinowskii</name>
    <dbReference type="NCBI Taxonomy" id="2675216"/>
    <lineage>
        <taxon>Bacteria</taxon>
        <taxon>Bacillati</taxon>
        <taxon>Actinomycetota</taxon>
        <taxon>Actinomycetes</taxon>
        <taxon>Mycobacteriales</taxon>
        <taxon>Corynebacteriaceae</taxon>
        <taxon>Corynebacterium</taxon>
    </lineage>
</organism>
<dbReference type="PANTHER" id="PTHR33406:SF13">
    <property type="entry name" value="MEMBRANE PROTEIN YDFJ"/>
    <property type="match status" value="1"/>
</dbReference>
<evidence type="ECO:0000259" key="7">
    <source>
        <dbReference type="PROSITE" id="PS50156"/>
    </source>
</evidence>
<dbReference type="PANTHER" id="PTHR33406">
    <property type="entry name" value="MEMBRANE PROTEIN MJ1562-RELATED"/>
    <property type="match status" value="1"/>
</dbReference>
<feature type="transmembrane region" description="Helical" evidence="6">
    <location>
        <begin position="265"/>
        <end position="287"/>
    </location>
</feature>
<feature type="transmembrane region" description="Helical" evidence="6">
    <location>
        <begin position="389"/>
        <end position="416"/>
    </location>
</feature>
<evidence type="ECO:0000256" key="6">
    <source>
        <dbReference type="SAM" id="Phobius"/>
    </source>
</evidence>
<dbReference type="InterPro" id="IPR004869">
    <property type="entry name" value="MMPL_dom"/>
</dbReference>
<evidence type="ECO:0000313" key="8">
    <source>
        <dbReference type="EMBL" id="QGU02494.1"/>
    </source>
</evidence>
<feature type="transmembrane region" description="Helical" evidence="6">
    <location>
        <begin position="308"/>
        <end position="336"/>
    </location>
</feature>
<accession>A0A6B8VM21</accession>
<gene>
    <name evidence="8" type="primary">ydfJ2</name>
    <name evidence="8" type="ORF">CKALI_08170</name>
</gene>
<dbReference type="SUPFAM" id="SSF82866">
    <property type="entry name" value="Multidrug efflux transporter AcrB transmembrane domain"/>
    <property type="match status" value="2"/>
</dbReference>
<evidence type="ECO:0000256" key="5">
    <source>
        <dbReference type="ARBA" id="ARBA00023136"/>
    </source>
</evidence>
<feature type="transmembrane region" description="Helical" evidence="6">
    <location>
        <begin position="557"/>
        <end position="576"/>
    </location>
</feature>
<feature type="transmembrane region" description="Helical" evidence="6">
    <location>
        <begin position="666"/>
        <end position="685"/>
    </location>
</feature>
<keyword evidence="4 6" id="KW-1133">Transmembrane helix</keyword>
<evidence type="ECO:0000256" key="1">
    <source>
        <dbReference type="ARBA" id="ARBA00004651"/>
    </source>
</evidence>
<keyword evidence="3 6" id="KW-0812">Transmembrane</keyword>
<evidence type="ECO:0000256" key="2">
    <source>
        <dbReference type="ARBA" id="ARBA00022475"/>
    </source>
</evidence>
<comment type="subcellular location">
    <subcellularLocation>
        <location evidence="1">Cell membrane</location>
        <topology evidence="1">Multi-pass membrane protein</topology>
    </subcellularLocation>
</comment>
<evidence type="ECO:0000313" key="9">
    <source>
        <dbReference type="Proteomes" id="UP000427071"/>
    </source>
</evidence>
<dbReference type="Pfam" id="PF03176">
    <property type="entry name" value="MMPL"/>
    <property type="match status" value="2"/>
</dbReference>
<dbReference type="GO" id="GO:0005886">
    <property type="term" value="C:plasma membrane"/>
    <property type="evidence" value="ECO:0007669"/>
    <property type="project" value="UniProtKB-SubCell"/>
</dbReference>
<feature type="transmembrane region" description="Helical" evidence="6">
    <location>
        <begin position="583"/>
        <end position="604"/>
    </location>
</feature>
<evidence type="ECO:0000256" key="4">
    <source>
        <dbReference type="ARBA" id="ARBA00022989"/>
    </source>
</evidence>
<feature type="transmembrane region" description="Helical" evidence="6">
    <location>
        <begin position="697"/>
        <end position="722"/>
    </location>
</feature>
<reference evidence="9" key="1">
    <citation type="submission" date="2019-11" db="EMBL/GenBank/DDBJ databases">
        <title>Complete genome sequence of Corynebacterium kalinowskii 1959, a novel Corynebacterium species isolated from soil of a small paddock in Vilsendorf, Germany.</title>
        <authorList>
            <person name="Schaffert L."/>
            <person name="Ruwe M."/>
            <person name="Milse J."/>
            <person name="Hanuschka K."/>
            <person name="Ortseifen V."/>
            <person name="Droste J."/>
            <person name="Brandt D."/>
            <person name="Schlueter L."/>
            <person name="Kutter Y."/>
            <person name="Vinke S."/>
            <person name="Viehoefer P."/>
            <person name="Jacob L."/>
            <person name="Luebke N.-C."/>
            <person name="Schulte-Berndt E."/>
            <person name="Hain C."/>
            <person name="Linder M."/>
            <person name="Schmidt P."/>
            <person name="Wollenschlaeger L."/>
            <person name="Luttermann T."/>
            <person name="Thieme E."/>
            <person name="Hassa J."/>
            <person name="Haak M."/>
            <person name="Wittchen M."/>
            <person name="Mentz A."/>
            <person name="Persicke M."/>
            <person name="Busche T."/>
            <person name="Ruckert C."/>
        </authorList>
    </citation>
    <scope>NUCLEOTIDE SEQUENCE [LARGE SCALE GENOMIC DNA]</scope>
    <source>
        <strain evidence="9">1959</strain>
    </source>
</reference>
<dbReference type="InterPro" id="IPR000731">
    <property type="entry name" value="SSD"/>
</dbReference>
<feature type="transmembrane region" description="Helical" evidence="6">
    <location>
        <begin position="624"/>
        <end position="645"/>
    </location>
</feature>
<feature type="domain" description="SSD" evidence="7">
    <location>
        <begin position="215"/>
        <end position="367"/>
    </location>
</feature>
<keyword evidence="5 6" id="KW-0472">Membrane</keyword>
<protein>
    <submittedName>
        <fullName evidence="8">Membrane protein YdfJ</fullName>
    </submittedName>
</protein>
<dbReference type="Gene3D" id="1.20.1640.10">
    <property type="entry name" value="Multidrug efflux transporter AcrB transmembrane domain"/>
    <property type="match status" value="2"/>
</dbReference>
<sequence>MSGLLFSLGQAVYRRWWIPLLTWVLVFAGAAALAAAYSTPLSREFSIPDLPSLTTRALMDERFPPVPQGEMLPVGKVVVQVPEGETLSDPDNYAMLQELISKLEEHPAAAPDQDIKDPMEAHKELRERIYREESEFDFPTSVIEGDVRAVSPLNATQDTGILEVQFRVDEGGRVPLEELNSAAKLINDFNNPDFQVSYFGQAFTGMDKLSMGAELLGLLVALLVLMLTFGSLVAAGMPIVSALSGIAISMAGILLSTHFSDAVNFLAPTFAVMIGLAVGIDYSLFILARFRNEIEKNPDRPRAESMGIAISTAGHSVCFAGLTVIIALVSLTIFHIPFLTALAHAAAGTVTLAVLLALTLLPALAGLTGKRLFPRPRKKSLQSSSFARWWVKMLKLHPAVILVPTVIFLVLCAAPAKDLQVAMPTDSSAPLGSHTRTSADLIESGFGPGRNYPLAAVVDAAQVSEGDRKKVIFKAAQEMSKIEGVSHVQPIRATDSLDTVELLITTDYTATDKGAAQTVARLREHAAGVEASTSLSYGITGMTPVFIDLSNRLTDALLPYIALVLVLAIIVLAAVFRTLWVPIIATAGFVLSIGATFGVTVALFQQGKFGLVDDPQPLVSFLPIILIGLVFGLAMDYHVFLVSRMREAWLNGKSASDAINSGFQHSARVVSAAALIMIAVFASFLVHDAVFIKTLGFALATAVFFDAFLVRMTIIPAILFMLGERSFSRK</sequence>
<proteinExistence type="predicted"/>
<feature type="transmembrane region" description="Helical" evidence="6">
    <location>
        <begin position="215"/>
        <end position="235"/>
    </location>
</feature>
<name>A0A6B8VM21_9CORY</name>
<evidence type="ECO:0000256" key="3">
    <source>
        <dbReference type="ARBA" id="ARBA00022692"/>
    </source>
</evidence>
<dbReference type="EMBL" id="CP046452">
    <property type="protein sequence ID" value="QGU02494.1"/>
    <property type="molecule type" value="Genomic_DNA"/>
</dbReference>
<feature type="transmembrane region" description="Helical" evidence="6">
    <location>
        <begin position="342"/>
        <end position="368"/>
    </location>
</feature>